<protein>
    <submittedName>
        <fullName evidence="2">Uncharacterized protein</fullName>
    </submittedName>
</protein>
<feature type="region of interest" description="Disordered" evidence="1">
    <location>
        <begin position="55"/>
        <end position="111"/>
    </location>
</feature>
<feature type="compositionally biased region" description="Low complexity" evidence="1">
    <location>
        <begin position="73"/>
        <end position="100"/>
    </location>
</feature>
<gene>
    <name evidence="2" type="ORF">OFUS_LOCUS18632</name>
</gene>
<comment type="caution">
    <text evidence="2">The sequence shown here is derived from an EMBL/GenBank/DDBJ whole genome shotgun (WGS) entry which is preliminary data.</text>
</comment>
<dbReference type="Proteomes" id="UP000749559">
    <property type="component" value="Unassembled WGS sequence"/>
</dbReference>
<evidence type="ECO:0000313" key="3">
    <source>
        <dbReference type="Proteomes" id="UP000749559"/>
    </source>
</evidence>
<dbReference type="AlphaFoldDB" id="A0A8J1Y5X2"/>
<proteinExistence type="predicted"/>
<name>A0A8J1Y5X2_OWEFU</name>
<reference evidence="2" key="1">
    <citation type="submission" date="2022-03" db="EMBL/GenBank/DDBJ databases">
        <authorList>
            <person name="Martin C."/>
        </authorList>
    </citation>
    <scope>NUCLEOTIDE SEQUENCE</scope>
</reference>
<sequence length="161" mass="17275">MWRVGVWGCGARYCPNDVEKLKLHRLRQHALSPRRGDEPPSKRPKTVLRAVTLVGNPKQPDLSTTNPLASMAPTGSTTSATLATTTTTSTPVVPIPSTSIGQAGGSGDRKDPLCSGLEEDLLDWVQSCLDKEDEAGNDGDWSIGTPEPLCLIWIAKKSVLK</sequence>
<organism evidence="2 3">
    <name type="scientific">Owenia fusiformis</name>
    <name type="common">Polychaete worm</name>
    <dbReference type="NCBI Taxonomy" id="6347"/>
    <lineage>
        <taxon>Eukaryota</taxon>
        <taxon>Metazoa</taxon>
        <taxon>Spiralia</taxon>
        <taxon>Lophotrochozoa</taxon>
        <taxon>Annelida</taxon>
        <taxon>Polychaeta</taxon>
        <taxon>Sedentaria</taxon>
        <taxon>Canalipalpata</taxon>
        <taxon>Sabellida</taxon>
        <taxon>Oweniida</taxon>
        <taxon>Oweniidae</taxon>
        <taxon>Owenia</taxon>
    </lineage>
</organism>
<accession>A0A8J1Y5X2</accession>
<evidence type="ECO:0000256" key="1">
    <source>
        <dbReference type="SAM" id="MobiDB-lite"/>
    </source>
</evidence>
<keyword evidence="3" id="KW-1185">Reference proteome</keyword>
<dbReference type="EMBL" id="CAIIXF020000009">
    <property type="protein sequence ID" value="CAH1793831.1"/>
    <property type="molecule type" value="Genomic_DNA"/>
</dbReference>
<evidence type="ECO:0000313" key="2">
    <source>
        <dbReference type="EMBL" id="CAH1793831.1"/>
    </source>
</evidence>